<dbReference type="RefSeq" id="WP_135548440.1">
    <property type="nucleotide sequence ID" value="NZ_SPQQ01000005.1"/>
</dbReference>
<evidence type="ECO:0000313" key="3">
    <source>
        <dbReference type="Proteomes" id="UP000298460"/>
    </source>
</evidence>
<protein>
    <submittedName>
        <fullName evidence="2">Alpha/beta fold hydrolase</fullName>
    </submittedName>
</protein>
<dbReference type="Gene3D" id="3.40.50.1820">
    <property type="entry name" value="alpha/beta hydrolase"/>
    <property type="match status" value="1"/>
</dbReference>
<dbReference type="PANTHER" id="PTHR43689">
    <property type="entry name" value="HYDROLASE"/>
    <property type="match status" value="1"/>
</dbReference>
<organism evidence="2 3">
    <name type="scientific">Desulfosporosinus fructosivorans</name>
    <dbReference type="NCBI Taxonomy" id="2018669"/>
    <lineage>
        <taxon>Bacteria</taxon>
        <taxon>Bacillati</taxon>
        <taxon>Bacillota</taxon>
        <taxon>Clostridia</taxon>
        <taxon>Eubacteriales</taxon>
        <taxon>Desulfitobacteriaceae</taxon>
        <taxon>Desulfosporosinus</taxon>
    </lineage>
</organism>
<evidence type="ECO:0000313" key="2">
    <source>
        <dbReference type="EMBL" id="TGE37351.1"/>
    </source>
</evidence>
<evidence type="ECO:0000259" key="1">
    <source>
        <dbReference type="Pfam" id="PF00561"/>
    </source>
</evidence>
<feature type="domain" description="AB hydrolase-1" evidence="1">
    <location>
        <begin position="5"/>
        <end position="248"/>
    </location>
</feature>
<sequence length="263" mass="29877">MIKNIVLIHGWACDESIWQETENYLEQKYCLYTINLLLMKNTYSYRDAVIELIEQKGLTKVVLVGWSMGSIVAIQVASYLLQKVQGMVLVSGTSKFIAEMPTQVLGSGDSLEDTDFKNNELYQEGIPSVLVTKMKKRLSKNLERTLKDFYKLMFSSKEQAQGLDDKITDNNLSCGRRWELLEALSGLDFLMEADVREDLQNITCPTLLLHGEADNLCPLEGAKSIERQLPCAQLVSYPGVGHIPFLTEFRNFHLDLEEWLAVL</sequence>
<accession>A0A4Z0R2S0</accession>
<dbReference type="InterPro" id="IPR029058">
    <property type="entry name" value="AB_hydrolase_fold"/>
</dbReference>
<dbReference type="InterPro" id="IPR000073">
    <property type="entry name" value="AB_hydrolase_1"/>
</dbReference>
<keyword evidence="3" id="KW-1185">Reference proteome</keyword>
<dbReference type="OrthoDB" id="9773293at2"/>
<dbReference type="SUPFAM" id="SSF53474">
    <property type="entry name" value="alpha/beta-Hydrolases"/>
    <property type="match status" value="1"/>
</dbReference>
<keyword evidence="2" id="KW-0378">Hydrolase</keyword>
<comment type="caution">
    <text evidence="2">The sequence shown here is derived from an EMBL/GenBank/DDBJ whole genome shotgun (WGS) entry which is preliminary data.</text>
</comment>
<name>A0A4Z0R2S0_9FIRM</name>
<dbReference type="Proteomes" id="UP000298460">
    <property type="component" value="Unassembled WGS sequence"/>
</dbReference>
<dbReference type="GO" id="GO:0016787">
    <property type="term" value="F:hydrolase activity"/>
    <property type="evidence" value="ECO:0007669"/>
    <property type="project" value="UniProtKB-KW"/>
</dbReference>
<dbReference type="EMBL" id="SPQQ01000005">
    <property type="protein sequence ID" value="TGE37351.1"/>
    <property type="molecule type" value="Genomic_DNA"/>
</dbReference>
<reference evidence="2 3" key="1">
    <citation type="submission" date="2019-03" db="EMBL/GenBank/DDBJ databases">
        <title>Draft Genome Sequence of Desulfosporosinus fructosivorans Strain 63.6F, Isolated from Marine Sediment in the Baltic Sea.</title>
        <authorList>
            <person name="Hausmann B."/>
            <person name="Vandieken V."/>
            <person name="Pjevac P."/>
            <person name="Schreck K."/>
            <person name="Herbold C.W."/>
            <person name="Loy A."/>
        </authorList>
    </citation>
    <scope>NUCLEOTIDE SEQUENCE [LARGE SCALE GENOMIC DNA]</scope>
    <source>
        <strain evidence="2 3">63.6F</strain>
    </source>
</reference>
<dbReference type="PANTHER" id="PTHR43689:SF8">
    <property type="entry name" value="ALPHA_BETA-HYDROLASES SUPERFAMILY PROTEIN"/>
    <property type="match status" value="1"/>
</dbReference>
<dbReference type="AlphaFoldDB" id="A0A4Z0R2S0"/>
<gene>
    <name evidence="2" type="ORF">E4K67_16055</name>
</gene>
<dbReference type="Pfam" id="PF00561">
    <property type="entry name" value="Abhydrolase_1"/>
    <property type="match status" value="1"/>
</dbReference>
<proteinExistence type="predicted"/>